<evidence type="ECO:0000313" key="9">
    <source>
        <dbReference type="EMBL" id="MBN9643478.1"/>
    </source>
</evidence>
<keyword evidence="10" id="KW-1185">Reference proteome</keyword>
<dbReference type="GO" id="GO:0005886">
    <property type="term" value="C:plasma membrane"/>
    <property type="evidence" value="ECO:0007669"/>
    <property type="project" value="UniProtKB-SubCell"/>
</dbReference>
<feature type="transmembrane region" description="Helical" evidence="7">
    <location>
        <begin position="152"/>
        <end position="172"/>
    </location>
</feature>
<keyword evidence="6 7" id="KW-0472">Membrane</keyword>
<evidence type="ECO:0000256" key="4">
    <source>
        <dbReference type="ARBA" id="ARBA00022692"/>
    </source>
</evidence>
<dbReference type="Proteomes" id="UP000664332">
    <property type="component" value="Unassembled WGS sequence"/>
</dbReference>
<accession>A0A939IWX3</accession>
<feature type="transmembrane region" description="Helical" evidence="7">
    <location>
        <begin position="184"/>
        <end position="202"/>
    </location>
</feature>
<feature type="transmembrane region" description="Helical" evidence="7">
    <location>
        <begin position="6"/>
        <end position="28"/>
    </location>
</feature>
<feature type="transmembrane region" description="Helical" evidence="7">
    <location>
        <begin position="40"/>
        <end position="58"/>
    </location>
</feature>
<evidence type="ECO:0000256" key="2">
    <source>
        <dbReference type="ARBA" id="ARBA00008640"/>
    </source>
</evidence>
<organism evidence="9 10">
    <name type="scientific">Corynebacterium mendelii</name>
    <dbReference type="NCBI Taxonomy" id="2765362"/>
    <lineage>
        <taxon>Bacteria</taxon>
        <taxon>Bacillati</taxon>
        <taxon>Actinomycetota</taxon>
        <taxon>Actinomycetes</taxon>
        <taxon>Mycobacteriales</taxon>
        <taxon>Corynebacteriaceae</taxon>
        <taxon>Corynebacterium</taxon>
    </lineage>
</organism>
<comment type="subcellular location">
    <subcellularLocation>
        <location evidence="1 7">Cell membrane</location>
        <topology evidence="1 7">Multi-pass membrane protein</topology>
    </subcellularLocation>
</comment>
<feature type="transmembrane region" description="Helical" evidence="7">
    <location>
        <begin position="70"/>
        <end position="95"/>
    </location>
</feature>
<sequence length="208" mass="21822">MSRLKQTATIVLVGGIVVAVTVTDTPGLGRIRDWSDATGSWFPVLFFFAYIALTQLPVPRTIFTLSAGILFGPVAGIMIALAATTISAAVSLTLVRHVLGEWMKPHLTHPAVATINDRLKKRGWLSVASLRMIAAVPFSILNYTAALTSVPVGMFTAATLVGSAPGTIATVIFGDALTGRSNPAVLLVTVVLFTIGSLGLLLDNKLPV</sequence>
<dbReference type="PANTHER" id="PTHR12677:SF59">
    <property type="entry name" value="GOLGI APPARATUS MEMBRANE PROTEIN TVP38-RELATED"/>
    <property type="match status" value="1"/>
</dbReference>
<keyword evidence="4 7" id="KW-0812">Transmembrane</keyword>
<feature type="transmembrane region" description="Helical" evidence="7">
    <location>
        <begin position="124"/>
        <end position="146"/>
    </location>
</feature>
<evidence type="ECO:0000256" key="6">
    <source>
        <dbReference type="ARBA" id="ARBA00023136"/>
    </source>
</evidence>
<evidence type="ECO:0000256" key="5">
    <source>
        <dbReference type="ARBA" id="ARBA00022989"/>
    </source>
</evidence>
<keyword evidence="5 7" id="KW-1133">Transmembrane helix</keyword>
<dbReference type="InterPro" id="IPR015414">
    <property type="entry name" value="TMEM64"/>
</dbReference>
<evidence type="ECO:0000256" key="7">
    <source>
        <dbReference type="RuleBase" id="RU366058"/>
    </source>
</evidence>
<evidence type="ECO:0000256" key="3">
    <source>
        <dbReference type="ARBA" id="ARBA00022475"/>
    </source>
</evidence>
<dbReference type="PANTHER" id="PTHR12677">
    <property type="entry name" value="GOLGI APPARATUS MEMBRANE PROTEIN TVP38-RELATED"/>
    <property type="match status" value="1"/>
</dbReference>
<evidence type="ECO:0000256" key="1">
    <source>
        <dbReference type="ARBA" id="ARBA00004651"/>
    </source>
</evidence>
<feature type="domain" description="VTT" evidence="8">
    <location>
        <begin position="58"/>
        <end position="175"/>
    </location>
</feature>
<dbReference type="Pfam" id="PF09335">
    <property type="entry name" value="VTT_dom"/>
    <property type="match status" value="1"/>
</dbReference>
<comment type="similarity">
    <text evidence="2 7">Belongs to the TVP38/TMEM64 family.</text>
</comment>
<evidence type="ECO:0000259" key="8">
    <source>
        <dbReference type="Pfam" id="PF09335"/>
    </source>
</evidence>
<dbReference type="EMBL" id="JAFLEQ010000003">
    <property type="protein sequence ID" value="MBN9643478.1"/>
    <property type="molecule type" value="Genomic_DNA"/>
</dbReference>
<evidence type="ECO:0000313" key="10">
    <source>
        <dbReference type="Proteomes" id="UP000664332"/>
    </source>
</evidence>
<dbReference type="InterPro" id="IPR032816">
    <property type="entry name" value="VTT_dom"/>
</dbReference>
<reference evidence="9" key="1">
    <citation type="submission" date="2021-03" db="EMBL/GenBank/DDBJ databases">
        <authorList>
            <person name="Sun Q."/>
        </authorList>
    </citation>
    <scope>NUCLEOTIDE SEQUENCE</scope>
    <source>
        <strain evidence="9">CCM 8862</strain>
    </source>
</reference>
<keyword evidence="3 7" id="KW-1003">Cell membrane</keyword>
<comment type="caution">
    <text evidence="9">The sequence shown here is derived from an EMBL/GenBank/DDBJ whole genome shotgun (WGS) entry which is preliminary data.</text>
</comment>
<dbReference type="AlphaFoldDB" id="A0A939IWX3"/>
<name>A0A939IWX3_9CORY</name>
<proteinExistence type="inferred from homology"/>
<gene>
    <name evidence="9" type="ORF">JZY06_02375</name>
</gene>
<protein>
    <recommendedName>
        <fullName evidence="7">TVP38/TMEM64 family membrane protein</fullName>
    </recommendedName>
</protein>